<dbReference type="PANTHER" id="PTHR10545:SF29">
    <property type="entry name" value="GH14572P-RELATED"/>
    <property type="match status" value="1"/>
</dbReference>
<dbReference type="FunFam" id="3.40.630.30:FF:000064">
    <property type="entry name" value="GNAT family acetyltransferase"/>
    <property type="match status" value="1"/>
</dbReference>
<comment type="similarity">
    <text evidence="1">Belongs to the acetyltransferase family.</text>
</comment>
<dbReference type="EMBL" id="RDBE01000010">
    <property type="protein sequence ID" value="RLV48129.1"/>
    <property type="molecule type" value="Genomic_DNA"/>
</dbReference>
<evidence type="ECO:0000256" key="1">
    <source>
        <dbReference type="ARBA" id="ARBA00008694"/>
    </source>
</evidence>
<sequence length="156" mass="17471">MSVRPATPEDVARIVELVRDLAAYEREPEQAVATETDFHRALFGEAPAAFAHVAEVDGEVMGIAVWFLTFSTWTGTHGIWLEDLFVDPAHRGSGLGRELLATLARTCVERDYQRLEWTVLDWNEPSIGFYRSLGAVGLEEWTTHRLDGEALRQLGS</sequence>
<dbReference type="InterPro" id="IPR016181">
    <property type="entry name" value="Acyl_CoA_acyltransferase"/>
</dbReference>
<dbReference type="Gene3D" id="3.40.630.30">
    <property type="match status" value="1"/>
</dbReference>
<dbReference type="InterPro" id="IPR000182">
    <property type="entry name" value="GNAT_dom"/>
</dbReference>
<dbReference type="Proteomes" id="UP000281708">
    <property type="component" value="Unassembled WGS sequence"/>
</dbReference>
<dbReference type="AlphaFoldDB" id="A0A3L8P0L4"/>
<reference evidence="5 6" key="1">
    <citation type="submission" date="2018-10" db="EMBL/GenBank/DDBJ databases">
        <title>Marmoricola sp. 4Q3S-7 whole genome shotgun sequence.</title>
        <authorList>
            <person name="Li F."/>
        </authorList>
    </citation>
    <scope>NUCLEOTIDE SEQUENCE [LARGE SCALE GENOMIC DNA]</scope>
    <source>
        <strain evidence="5 6">4Q3S-7</strain>
    </source>
</reference>
<evidence type="ECO:0000313" key="6">
    <source>
        <dbReference type="Proteomes" id="UP000281708"/>
    </source>
</evidence>
<dbReference type="InterPro" id="IPR051016">
    <property type="entry name" value="Diverse_Substrate_AcTransf"/>
</dbReference>
<protein>
    <submittedName>
        <fullName evidence="5">GNAT family N-acetyltransferase</fullName>
    </submittedName>
</protein>
<keyword evidence="6" id="KW-1185">Reference proteome</keyword>
<evidence type="ECO:0000259" key="4">
    <source>
        <dbReference type="PROSITE" id="PS51186"/>
    </source>
</evidence>
<name>A0A3L8P0L4_9ACTN</name>
<keyword evidence="3" id="KW-0012">Acyltransferase</keyword>
<dbReference type="GO" id="GO:0008080">
    <property type="term" value="F:N-acetyltransferase activity"/>
    <property type="evidence" value="ECO:0007669"/>
    <property type="project" value="TreeGrafter"/>
</dbReference>
<dbReference type="CDD" id="cd04301">
    <property type="entry name" value="NAT_SF"/>
    <property type="match status" value="1"/>
</dbReference>
<evidence type="ECO:0000256" key="2">
    <source>
        <dbReference type="ARBA" id="ARBA00022679"/>
    </source>
</evidence>
<feature type="domain" description="N-acetyltransferase" evidence="4">
    <location>
        <begin position="1"/>
        <end position="156"/>
    </location>
</feature>
<organism evidence="5 6">
    <name type="scientific">Nocardioides mangrovicus</name>
    <dbReference type="NCBI Taxonomy" id="2478913"/>
    <lineage>
        <taxon>Bacteria</taxon>
        <taxon>Bacillati</taxon>
        <taxon>Actinomycetota</taxon>
        <taxon>Actinomycetes</taxon>
        <taxon>Propionibacteriales</taxon>
        <taxon>Nocardioidaceae</taxon>
        <taxon>Nocardioides</taxon>
    </lineage>
</organism>
<comment type="caution">
    <text evidence="5">The sequence shown here is derived from an EMBL/GenBank/DDBJ whole genome shotgun (WGS) entry which is preliminary data.</text>
</comment>
<keyword evidence="2 5" id="KW-0808">Transferase</keyword>
<dbReference type="PANTHER" id="PTHR10545">
    <property type="entry name" value="DIAMINE N-ACETYLTRANSFERASE"/>
    <property type="match status" value="1"/>
</dbReference>
<dbReference type="RefSeq" id="WP_121807634.1">
    <property type="nucleotide sequence ID" value="NZ_RDBE01000010.1"/>
</dbReference>
<evidence type="ECO:0000313" key="5">
    <source>
        <dbReference type="EMBL" id="RLV48129.1"/>
    </source>
</evidence>
<dbReference type="SUPFAM" id="SSF55729">
    <property type="entry name" value="Acyl-CoA N-acyltransferases (Nat)"/>
    <property type="match status" value="1"/>
</dbReference>
<proteinExistence type="inferred from homology"/>
<dbReference type="Pfam" id="PF00583">
    <property type="entry name" value="Acetyltransf_1"/>
    <property type="match status" value="1"/>
</dbReference>
<gene>
    <name evidence="5" type="ORF">D9V37_18800</name>
</gene>
<dbReference type="PROSITE" id="PS51186">
    <property type="entry name" value="GNAT"/>
    <property type="match status" value="1"/>
</dbReference>
<dbReference type="OrthoDB" id="9805924at2"/>
<accession>A0A3L8P0L4</accession>
<evidence type="ECO:0000256" key="3">
    <source>
        <dbReference type="ARBA" id="ARBA00023315"/>
    </source>
</evidence>